<keyword evidence="7 8" id="KW-0472">Membrane</keyword>
<evidence type="ECO:0000256" key="3">
    <source>
        <dbReference type="ARBA" id="ARBA00022448"/>
    </source>
</evidence>
<evidence type="ECO:0000256" key="1">
    <source>
        <dbReference type="ARBA" id="ARBA00004651"/>
    </source>
</evidence>
<dbReference type="RefSeq" id="WP_172900062.1">
    <property type="nucleotide sequence ID" value="NZ_LT670818.1"/>
</dbReference>
<keyword evidence="3" id="KW-0813">Transport</keyword>
<comment type="similarity">
    <text evidence="2">Belongs to the AzlC family.</text>
</comment>
<evidence type="ECO:0000256" key="6">
    <source>
        <dbReference type="ARBA" id="ARBA00022989"/>
    </source>
</evidence>
<dbReference type="PANTHER" id="PTHR34979:SF1">
    <property type="entry name" value="INNER MEMBRANE PROTEIN YGAZ"/>
    <property type="match status" value="1"/>
</dbReference>
<dbReference type="AlphaFoldDB" id="A0A1M5TZJ0"/>
<dbReference type="PANTHER" id="PTHR34979">
    <property type="entry name" value="INNER MEMBRANE PROTEIN YGAZ"/>
    <property type="match status" value="1"/>
</dbReference>
<evidence type="ECO:0000256" key="5">
    <source>
        <dbReference type="ARBA" id="ARBA00022692"/>
    </source>
</evidence>
<protein>
    <submittedName>
        <fullName evidence="9">Predicted branched-chain amino acid permease (Azaleucine resistance)</fullName>
    </submittedName>
</protein>
<feature type="transmembrane region" description="Helical" evidence="8">
    <location>
        <begin position="158"/>
        <end position="175"/>
    </location>
</feature>
<accession>A0A1M5TZJ0</accession>
<keyword evidence="5 8" id="KW-0812">Transmembrane</keyword>
<organism evidence="9 10">
    <name type="scientific">Bradyrhizobium erythrophlei</name>
    <dbReference type="NCBI Taxonomy" id="1437360"/>
    <lineage>
        <taxon>Bacteria</taxon>
        <taxon>Pseudomonadati</taxon>
        <taxon>Pseudomonadota</taxon>
        <taxon>Alphaproteobacteria</taxon>
        <taxon>Hyphomicrobiales</taxon>
        <taxon>Nitrobacteraceae</taxon>
        <taxon>Bradyrhizobium</taxon>
    </lineage>
</organism>
<keyword evidence="4" id="KW-1003">Cell membrane</keyword>
<evidence type="ECO:0000256" key="7">
    <source>
        <dbReference type="ARBA" id="ARBA00023136"/>
    </source>
</evidence>
<feature type="transmembrane region" description="Helical" evidence="8">
    <location>
        <begin position="100"/>
        <end position="124"/>
    </location>
</feature>
<sequence length="199" mass="20736">MGVAYRGLELGFTPAVLFSLVVYSATAQAVTLGMWALPPPIAAMVVACVATNARYLVMGAHLRQLFPDVPRRVMLPILFLLADASWLMTVAEAERGRRDAGYLLGASLPMAIGWIGGTALGYALPLKPHGPLAVAAAFLPLAFVAALLHTQWRGWQNLLPWTVSAAVGVAAASTISPSWAMLIGGGAGALVGTWGSDDA</sequence>
<dbReference type="Proteomes" id="UP000190675">
    <property type="component" value="Chromosome I"/>
</dbReference>
<gene>
    <name evidence="9" type="ORF">SAMN05444169_8087</name>
</gene>
<reference evidence="9 10" key="1">
    <citation type="submission" date="2016-11" db="EMBL/GenBank/DDBJ databases">
        <authorList>
            <person name="Jaros S."/>
            <person name="Januszkiewicz K."/>
            <person name="Wedrychowicz H."/>
        </authorList>
    </citation>
    <scope>NUCLEOTIDE SEQUENCE [LARGE SCALE GENOMIC DNA]</scope>
    <source>
        <strain evidence="9 10">GAS242</strain>
    </source>
</reference>
<dbReference type="Pfam" id="PF03591">
    <property type="entry name" value="AzlC"/>
    <property type="match status" value="1"/>
</dbReference>
<evidence type="ECO:0000313" key="9">
    <source>
        <dbReference type="EMBL" id="SHH56207.1"/>
    </source>
</evidence>
<proteinExistence type="inferred from homology"/>
<feature type="transmembrane region" description="Helical" evidence="8">
    <location>
        <begin position="131"/>
        <end position="152"/>
    </location>
</feature>
<evidence type="ECO:0000256" key="4">
    <source>
        <dbReference type="ARBA" id="ARBA00022475"/>
    </source>
</evidence>
<evidence type="ECO:0000256" key="2">
    <source>
        <dbReference type="ARBA" id="ARBA00010735"/>
    </source>
</evidence>
<feature type="transmembrane region" description="Helical" evidence="8">
    <location>
        <begin position="39"/>
        <end position="57"/>
    </location>
</feature>
<name>A0A1M5TZJ0_9BRAD</name>
<dbReference type="GO" id="GO:0005886">
    <property type="term" value="C:plasma membrane"/>
    <property type="evidence" value="ECO:0007669"/>
    <property type="project" value="UniProtKB-SubCell"/>
</dbReference>
<keyword evidence="6 8" id="KW-1133">Transmembrane helix</keyword>
<evidence type="ECO:0000256" key="8">
    <source>
        <dbReference type="SAM" id="Phobius"/>
    </source>
</evidence>
<dbReference type="GO" id="GO:1903785">
    <property type="term" value="P:L-valine transmembrane transport"/>
    <property type="evidence" value="ECO:0007669"/>
    <property type="project" value="TreeGrafter"/>
</dbReference>
<comment type="subcellular location">
    <subcellularLocation>
        <location evidence="1">Cell membrane</location>
        <topology evidence="1">Multi-pass membrane protein</topology>
    </subcellularLocation>
</comment>
<dbReference type="EMBL" id="LT670818">
    <property type="protein sequence ID" value="SHH56207.1"/>
    <property type="molecule type" value="Genomic_DNA"/>
</dbReference>
<dbReference type="InterPro" id="IPR011606">
    <property type="entry name" value="Brnchd-chn_aa_trnsp_permease"/>
</dbReference>
<evidence type="ECO:0000313" key="10">
    <source>
        <dbReference type="Proteomes" id="UP000190675"/>
    </source>
</evidence>